<keyword evidence="9" id="KW-1185">Reference proteome</keyword>
<reference evidence="8 9" key="1">
    <citation type="submission" date="2023-01" db="EMBL/GenBank/DDBJ databases">
        <title>Cultivation and genomic characterization of new, ubiquitous marine nitrite-oxidizing bacteria from the Nitrospirales.</title>
        <authorList>
            <person name="Mueller A.J."/>
            <person name="Daebeler A."/>
            <person name="Herbold C.W."/>
            <person name="Kirkegaard R.H."/>
            <person name="Daims H."/>
        </authorList>
    </citation>
    <scope>NUCLEOTIDE SEQUENCE [LARGE SCALE GENOMIC DNA]</scope>
    <source>
        <strain evidence="8 9">VA</strain>
    </source>
</reference>
<dbReference type="InterPro" id="IPR036909">
    <property type="entry name" value="Cyt_c-like_dom_sf"/>
</dbReference>
<keyword evidence="4" id="KW-0560">Oxidoreductase</keyword>
<evidence type="ECO:0000313" key="9">
    <source>
        <dbReference type="Proteomes" id="UP001302719"/>
    </source>
</evidence>
<dbReference type="PANTHER" id="PTHR30600:SF10">
    <property type="entry name" value="BLL6722 PROTEIN"/>
    <property type="match status" value="1"/>
</dbReference>
<evidence type="ECO:0000256" key="6">
    <source>
        <dbReference type="PROSITE-ProRule" id="PRU00433"/>
    </source>
</evidence>
<protein>
    <recommendedName>
        <fullName evidence="7">Cytochrome c domain-containing protein</fullName>
    </recommendedName>
</protein>
<dbReference type="RefSeq" id="WP_312646312.1">
    <property type="nucleotide sequence ID" value="NZ_CP116967.1"/>
</dbReference>
<dbReference type="AlphaFoldDB" id="A0AA96GCZ8"/>
<organism evidence="8 9">
    <name type="scientific">Candidatus Nitrospira allomarina</name>
    <dbReference type="NCBI Taxonomy" id="3020900"/>
    <lineage>
        <taxon>Bacteria</taxon>
        <taxon>Pseudomonadati</taxon>
        <taxon>Nitrospirota</taxon>
        <taxon>Nitrospiria</taxon>
        <taxon>Nitrospirales</taxon>
        <taxon>Nitrospiraceae</taxon>
        <taxon>Nitrospira</taxon>
    </lineage>
</organism>
<dbReference type="GO" id="GO:0004130">
    <property type="term" value="F:cytochrome-c peroxidase activity"/>
    <property type="evidence" value="ECO:0007669"/>
    <property type="project" value="TreeGrafter"/>
</dbReference>
<evidence type="ECO:0000256" key="3">
    <source>
        <dbReference type="ARBA" id="ARBA00022729"/>
    </source>
</evidence>
<keyword evidence="2 6" id="KW-0479">Metal-binding</keyword>
<feature type="domain" description="Cytochrome c" evidence="7">
    <location>
        <begin position="367"/>
        <end position="607"/>
    </location>
</feature>
<dbReference type="InterPro" id="IPR009056">
    <property type="entry name" value="Cyt_c-like_dom"/>
</dbReference>
<name>A0AA96GCZ8_9BACT</name>
<dbReference type="Proteomes" id="UP001302719">
    <property type="component" value="Chromosome"/>
</dbReference>
<dbReference type="GO" id="GO:0020037">
    <property type="term" value="F:heme binding"/>
    <property type="evidence" value="ECO:0007669"/>
    <property type="project" value="InterPro"/>
</dbReference>
<evidence type="ECO:0000259" key="7">
    <source>
        <dbReference type="PROSITE" id="PS51007"/>
    </source>
</evidence>
<dbReference type="KEGG" id="nall:PP769_07240"/>
<keyword evidence="3" id="KW-0732">Signal</keyword>
<gene>
    <name evidence="8" type="ORF">PP769_07240</name>
</gene>
<keyword evidence="5 6" id="KW-0408">Iron</keyword>
<accession>A0AA96GCZ8</accession>
<evidence type="ECO:0000256" key="2">
    <source>
        <dbReference type="ARBA" id="ARBA00022723"/>
    </source>
</evidence>
<evidence type="ECO:0000256" key="1">
    <source>
        <dbReference type="ARBA" id="ARBA00022617"/>
    </source>
</evidence>
<evidence type="ECO:0000313" key="8">
    <source>
        <dbReference type="EMBL" id="WNM59543.1"/>
    </source>
</evidence>
<proteinExistence type="predicted"/>
<dbReference type="EMBL" id="CP116967">
    <property type="protein sequence ID" value="WNM59543.1"/>
    <property type="molecule type" value="Genomic_DNA"/>
</dbReference>
<evidence type="ECO:0000256" key="4">
    <source>
        <dbReference type="ARBA" id="ARBA00023002"/>
    </source>
</evidence>
<evidence type="ECO:0000256" key="5">
    <source>
        <dbReference type="ARBA" id="ARBA00023004"/>
    </source>
</evidence>
<dbReference type="InterPro" id="IPR051395">
    <property type="entry name" value="Cytochrome_c_Peroxidase/MauG"/>
</dbReference>
<keyword evidence="1 6" id="KW-0349">Heme</keyword>
<dbReference type="PROSITE" id="PS51007">
    <property type="entry name" value="CYTC"/>
    <property type="match status" value="1"/>
</dbReference>
<sequence length="611" mass="68673">MNVHRFILFSCVQIFCIALLTSTLSFSVNVPLVSAQEAEEADPPEVTNGERLFLETRFAQLFKIFLDDGGDVNDPMPQGDPALDKVANWQLQPDQYADGPFAGQSMNCRSCHFVDELLDVPNYGMNTYSDFARRSPIPAREDGKSTAVRNVPPLVNSALPRQMFFLHADAEFPTMVDLVKGTLTGRNYGWLSDEQEAAISHIARIIREDSGTGDLAQEFGGLSYRVLFTGTDSSIPQEFLIPEDFRIEVSQATDLQLVQAVSQLIAAYTDQLLFSQDGEGGFNLSPYDVFLEINSFPRQPDKWESPSSYARRLLQQIKFLESYDPQDYSRWPSTSSHDGPTLRFVEKNPHTADGKFQFHDQPFTFGPQELQGLKIFFAQQGGHKHRHKGRHIRPSDQAQGGIGNCIACHTPPNFTDFRFHNTGIAQTEYERIHGPGTFSILDIPGLHQRNKNIEAYLPATAKHPHAQEPFRAIPSPDNPQWTDLGIWNIFWNSDFPESQLPIWSILCEDALNEHFGVFRGFRACQPDRLLPRAIGAFKTPGLRDLSHSAPYSHTGIADTLEDVIQGYITNSDLARKGMLRNGDSHLKNIALIQEDIPALTAFLRSLNEDYE</sequence>
<dbReference type="GO" id="GO:0046872">
    <property type="term" value="F:metal ion binding"/>
    <property type="evidence" value="ECO:0007669"/>
    <property type="project" value="UniProtKB-KW"/>
</dbReference>
<dbReference type="PANTHER" id="PTHR30600">
    <property type="entry name" value="CYTOCHROME C PEROXIDASE-RELATED"/>
    <property type="match status" value="1"/>
</dbReference>
<dbReference type="SUPFAM" id="SSF46626">
    <property type="entry name" value="Cytochrome c"/>
    <property type="match status" value="1"/>
</dbReference>
<dbReference type="GO" id="GO:0009055">
    <property type="term" value="F:electron transfer activity"/>
    <property type="evidence" value="ECO:0007669"/>
    <property type="project" value="InterPro"/>
</dbReference>
<dbReference type="Gene3D" id="1.10.760.10">
    <property type="entry name" value="Cytochrome c-like domain"/>
    <property type="match status" value="1"/>
</dbReference>